<dbReference type="Pfam" id="PF09356">
    <property type="entry name" value="Phage_BR0599"/>
    <property type="match status" value="1"/>
</dbReference>
<accession>A0A0H5CWR3</accession>
<dbReference type="Pfam" id="PF09931">
    <property type="entry name" value="Phage_phiJL001_Gp84_N"/>
    <property type="match status" value="1"/>
</dbReference>
<protein>
    <recommendedName>
        <fullName evidence="1">Bacteriophage phiJL001 Gp84 C-terminal domain-containing protein</fullName>
    </recommendedName>
</protein>
<evidence type="ECO:0000313" key="3">
    <source>
        <dbReference type="Proteomes" id="UP000043764"/>
    </source>
</evidence>
<reference evidence="3" key="1">
    <citation type="submission" date="2015-05" db="EMBL/GenBank/DDBJ databases">
        <authorList>
            <person name="Rodrigo-Torres Lidia"/>
            <person name="Arahal R.David."/>
        </authorList>
    </citation>
    <scope>NUCLEOTIDE SEQUENCE [LARGE SCALE GENOMIC DNA]</scope>
    <source>
        <strain evidence="3">CECT 7321</strain>
    </source>
</reference>
<sequence>MSGPETPTAAKGGMSAAFQAHLATGLTTLCRCWAVRRVDGARYGFTDHDCDLQFGATGADAAGFEDLRFRAGTGLNARNLEQATGLAIDNSEALGALSDVAISEAEIDAGRFDGAEVRCWLVNWADVSVRWLQFRGHFGQIRRAGGAFEAELRGLTEVLNQPMGRIYQKPCTAVLGDRQCGFDLSTPGYRLETTVAGLEDAQFLTFAALMGFEPGWFAGGRLDVLSGEARGLWAMIKSDQTVAGSLGDAVTAPDPQGSHRRLTLWEPIRAALRPGDAICLTAGCDKRFATCRARFDNVSNFQGFPDIPGEDWVMSVPRQSGSNTGGSRR</sequence>
<dbReference type="AlphaFoldDB" id="A0A0H5CWR3"/>
<dbReference type="Proteomes" id="UP000043764">
    <property type="component" value="Unassembled WGS sequence"/>
</dbReference>
<proteinExistence type="predicted"/>
<dbReference type="EMBL" id="CVRL01000002">
    <property type="protein sequence ID" value="CRL09321.1"/>
    <property type="molecule type" value="Genomic_DNA"/>
</dbReference>
<feature type="domain" description="Bacteriophage phiJL001 Gp84 C-terminal" evidence="1">
    <location>
        <begin position="215"/>
        <end position="311"/>
    </location>
</feature>
<organism evidence="2 3">
    <name type="scientific">Phaeobacter italicus</name>
    <dbReference type="NCBI Taxonomy" id="481446"/>
    <lineage>
        <taxon>Bacteria</taxon>
        <taxon>Pseudomonadati</taxon>
        <taxon>Pseudomonadota</taxon>
        <taxon>Alphaproteobacteria</taxon>
        <taxon>Rhodobacterales</taxon>
        <taxon>Roseobacteraceae</taxon>
        <taxon>Phaeobacter</taxon>
    </lineage>
</organism>
<dbReference type="RefSeq" id="WP_082203690.1">
    <property type="nucleotide sequence ID" value="NZ_CVRL01000002.1"/>
</dbReference>
<evidence type="ECO:0000259" key="1">
    <source>
        <dbReference type="Pfam" id="PF09356"/>
    </source>
</evidence>
<dbReference type="InterPro" id="IPR018964">
    <property type="entry name" value="Phage_phiJL001_Gp84_C"/>
</dbReference>
<gene>
    <name evidence="2" type="ORF">NIT7321_00150</name>
</gene>
<name>A0A0H5CWR3_9RHOB</name>
<keyword evidence="3" id="KW-1185">Reference proteome</keyword>
<dbReference type="NCBIfam" id="TIGR02218">
    <property type="entry name" value="phg_TIGR02218"/>
    <property type="match status" value="1"/>
</dbReference>
<evidence type="ECO:0000313" key="2">
    <source>
        <dbReference type="EMBL" id="CRL09321.1"/>
    </source>
</evidence>
<dbReference type="InterPro" id="IPR011928">
    <property type="entry name" value="Phage_phiJL001_Gp84"/>
</dbReference>
<dbReference type="STRING" id="481446.NIT7645_01518"/>